<evidence type="ECO:0000256" key="7">
    <source>
        <dbReference type="ARBA" id="ARBA00023125"/>
    </source>
</evidence>
<feature type="domain" description="C2H2-type" evidence="12">
    <location>
        <begin position="332"/>
        <end position="359"/>
    </location>
</feature>
<dbReference type="AlphaFoldDB" id="A0A9D4C3I4"/>
<accession>A0A9D4C3I4</accession>
<feature type="domain" description="C2H2-type" evidence="12">
    <location>
        <begin position="737"/>
        <end position="759"/>
    </location>
</feature>
<dbReference type="PROSITE" id="PS50157">
    <property type="entry name" value="ZINC_FINGER_C2H2_2"/>
    <property type="match status" value="13"/>
</dbReference>
<dbReference type="Pfam" id="PF13912">
    <property type="entry name" value="zf-C2H2_6"/>
    <property type="match status" value="4"/>
</dbReference>
<evidence type="ECO:0000256" key="11">
    <source>
        <dbReference type="SAM" id="MobiDB-lite"/>
    </source>
</evidence>
<feature type="domain" description="C2H2-type" evidence="12">
    <location>
        <begin position="465"/>
        <end position="492"/>
    </location>
</feature>
<dbReference type="InterPro" id="IPR036236">
    <property type="entry name" value="Znf_C2H2_sf"/>
</dbReference>
<feature type="compositionally biased region" description="Acidic residues" evidence="11">
    <location>
        <begin position="84"/>
        <end position="100"/>
    </location>
</feature>
<feature type="domain" description="C2H2-type" evidence="12">
    <location>
        <begin position="492"/>
        <end position="515"/>
    </location>
</feature>
<feature type="domain" description="C2H2-type" evidence="12">
    <location>
        <begin position="806"/>
        <end position="833"/>
    </location>
</feature>
<keyword evidence="14" id="KW-1185">Reference proteome</keyword>
<dbReference type="GO" id="GO:0008270">
    <property type="term" value="F:zinc ion binding"/>
    <property type="evidence" value="ECO:0007669"/>
    <property type="project" value="UniProtKB-KW"/>
</dbReference>
<feature type="compositionally biased region" description="Basic and acidic residues" evidence="11">
    <location>
        <begin position="71"/>
        <end position="83"/>
    </location>
</feature>
<proteinExistence type="predicted"/>
<evidence type="ECO:0000256" key="10">
    <source>
        <dbReference type="PROSITE-ProRule" id="PRU00042"/>
    </source>
</evidence>
<feature type="compositionally biased region" description="Basic and acidic residues" evidence="11">
    <location>
        <begin position="136"/>
        <end position="174"/>
    </location>
</feature>
<feature type="compositionally biased region" description="Basic and acidic residues" evidence="11">
    <location>
        <begin position="28"/>
        <end position="41"/>
    </location>
</feature>
<evidence type="ECO:0000256" key="5">
    <source>
        <dbReference type="ARBA" id="ARBA00022833"/>
    </source>
</evidence>
<keyword evidence="7" id="KW-0238">DNA-binding</keyword>
<feature type="domain" description="C2H2-type" evidence="12">
    <location>
        <begin position="208"/>
        <end position="236"/>
    </location>
</feature>
<keyword evidence="9" id="KW-0539">Nucleus</keyword>
<feature type="domain" description="C2H2-type" evidence="12">
    <location>
        <begin position="561"/>
        <end position="589"/>
    </location>
</feature>
<evidence type="ECO:0000256" key="6">
    <source>
        <dbReference type="ARBA" id="ARBA00023015"/>
    </source>
</evidence>
<feature type="region of interest" description="Disordered" evidence="11">
    <location>
        <begin position="1"/>
        <end position="180"/>
    </location>
</feature>
<dbReference type="EMBL" id="JAIWYP010000013">
    <property type="protein sequence ID" value="KAH3716399.1"/>
    <property type="molecule type" value="Genomic_DNA"/>
</dbReference>
<protein>
    <recommendedName>
        <fullName evidence="12">C2H2-type domain-containing protein</fullName>
    </recommendedName>
</protein>
<evidence type="ECO:0000256" key="4">
    <source>
        <dbReference type="ARBA" id="ARBA00022771"/>
    </source>
</evidence>
<dbReference type="Pfam" id="PF13909">
    <property type="entry name" value="zf-H2C2_5"/>
    <property type="match status" value="1"/>
</dbReference>
<feature type="domain" description="C2H2-type" evidence="12">
    <location>
        <begin position="677"/>
        <end position="704"/>
    </location>
</feature>
<feature type="compositionally biased region" description="Basic residues" evidence="11">
    <location>
        <begin position="108"/>
        <end position="118"/>
    </location>
</feature>
<feature type="compositionally biased region" description="Basic and acidic residues" evidence="11">
    <location>
        <begin position="396"/>
        <end position="409"/>
    </location>
</feature>
<evidence type="ECO:0000256" key="9">
    <source>
        <dbReference type="ARBA" id="ARBA00023242"/>
    </source>
</evidence>
<evidence type="ECO:0000313" key="13">
    <source>
        <dbReference type="EMBL" id="KAH3716399.1"/>
    </source>
</evidence>
<dbReference type="Pfam" id="PF00096">
    <property type="entry name" value="zf-C2H2"/>
    <property type="match status" value="6"/>
</dbReference>
<keyword evidence="4 10" id="KW-0863">Zinc-finger</keyword>
<sequence>MESESETSKSTPKKHQPAAKNLHSALKKLPESNKKGTEKLSVEVTPVSVSGRSRRNVSTPNWADIISGRKSFRDGAVLRKDGEISDEEEVEKDDIAEETELAAASIAKTKKKQQRKLKSKPEDNRTKIDDPEEDTEIPKEHDDKESKECNEKEIKHDKTTESVKETENNDKEVDGAQSENEEIQHVTYVVKQQKKAKVVPLTVMKGTYQCSICSKAFSSKTLLDQHINFLHILSEKGKKIENEDGDEDDDFADDIVEIKISDFEAKANNDSDSQDEDFNEIEQNADDINDADTDIKREVRKEIRNEIKAARIEKIRSFGQLPSKRNANSGSVKCEKCGTKFAALANLKRHMLLHTDKVYECPYCAKIMKRMDYVVAHVRKVHKEVDLEENPIDFEKYSHTVPEERDSDRPNMQSDQEDGKRDKMKVITGTGKKVCPECSKLFDTQEELEQHMVQVHDKELKDAAYTCQACKKTFTSLVSFQVHKLTHRKKDFVCPHCDKKFTSNTQLQIHKRNDHEIQYGALNYFGYLMNNGRITCEICSANFDGVDEYLIHRHEHLTFEYLCAKCGNGFNDREMFEKHRQNNCEGEEFHHFPCGVCNKRFGMYDARRKHVMTFHPKKSDYFCHHCGKEFDNADLLAKHFESHQLERVYICETCDKTFFEKRNLIDHRDVHKSSKNFQCKICLKFYLSYKSLQRHIKLHLANATKACKYCDGKFANVDDLNKHMQDEHSVALEVEEFACPKCPRTYSSQVKLEKHYVLHELDGGDSTKYMCTHCEQIFDSVEMPLELHMEQEHPNIGREHFSKKTWKCSECDFTTPHKQRIERHMETHNAEKKFECKYCGKRYQTTSTLMTHIISHRGKVRRNAKPQPICVWPDCGKQFMKHSLYKRHLISHLYKVKSGKELCRCGQCAYSGMGGKKFNMVFPPGKGESVNIQAIGFVDDMGQTHVTQHMNKILTAHGGSMVEVNVKQGMEPYQSMEVLQEAIAKIEDIERHTETNMEEEQIDLQPTKPTEEVTEGADLFPEDPEASTSGVGTPFSTAVQMPANSSVIMAGSGAEGNGADSDASMSTDGQKILYVNNTSTKELQIMEMPQSGAFDSDLMSTANTTGGEHVIIEGSDGRQTIVNILNMPLNQDGQGVSSQTTETEGVLQSHYECGVCELIFQHACHCTIPLRKYARGAEFSQV</sequence>
<dbReference type="SMART" id="SM00355">
    <property type="entry name" value="ZnF_C2H2"/>
    <property type="match status" value="18"/>
</dbReference>
<feature type="compositionally biased region" description="Basic and acidic residues" evidence="11">
    <location>
        <begin position="119"/>
        <end position="129"/>
    </location>
</feature>
<evidence type="ECO:0000256" key="1">
    <source>
        <dbReference type="ARBA" id="ARBA00004123"/>
    </source>
</evidence>
<feature type="region of interest" description="Disordered" evidence="11">
    <location>
        <begin position="396"/>
        <end position="423"/>
    </location>
</feature>
<reference evidence="13" key="1">
    <citation type="journal article" date="2019" name="bioRxiv">
        <title>The Genome of the Zebra Mussel, Dreissena polymorpha: A Resource for Invasive Species Research.</title>
        <authorList>
            <person name="McCartney M.A."/>
            <person name="Auch B."/>
            <person name="Kono T."/>
            <person name="Mallez S."/>
            <person name="Zhang Y."/>
            <person name="Obille A."/>
            <person name="Becker A."/>
            <person name="Abrahante J.E."/>
            <person name="Garbe J."/>
            <person name="Badalamenti J.P."/>
            <person name="Herman A."/>
            <person name="Mangelson H."/>
            <person name="Liachko I."/>
            <person name="Sullivan S."/>
            <person name="Sone E.D."/>
            <person name="Koren S."/>
            <person name="Silverstein K.A.T."/>
            <person name="Beckman K.B."/>
            <person name="Gohl D.M."/>
        </authorList>
    </citation>
    <scope>NUCLEOTIDE SEQUENCE</scope>
    <source>
        <strain evidence="13">Duluth1</strain>
        <tissue evidence="13">Whole animal</tissue>
    </source>
</reference>
<keyword evidence="2" id="KW-0479">Metal-binding</keyword>
<evidence type="ECO:0000259" key="12">
    <source>
        <dbReference type="PROSITE" id="PS50157"/>
    </source>
</evidence>
<dbReference type="Proteomes" id="UP000828390">
    <property type="component" value="Unassembled WGS sequence"/>
</dbReference>
<organism evidence="13 14">
    <name type="scientific">Dreissena polymorpha</name>
    <name type="common">Zebra mussel</name>
    <name type="synonym">Mytilus polymorpha</name>
    <dbReference type="NCBI Taxonomy" id="45954"/>
    <lineage>
        <taxon>Eukaryota</taxon>
        <taxon>Metazoa</taxon>
        <taxon>Spiralia</taxon>
        <taxon>Lophotrochozoa</taxon>
        <taxon>Mollusca</taxon>
        <taxon>Bivalvia</taxon>
        <taxon>Autobranchia</taxon>
        <taxon>Heteroconchia</taxon>
        <taxon>Euheterodonta</taxon>
        <taxon>Imparidentia</taxon>
        <taxon>Neoheterodontei</taxon>
        <taxon>Myida</taxon>
        <taxon>Dreissenoidea</taxon>
        <taxon>Dreissenidae</taxon>
        <taxon>Dreissena</taxon>
    </lineage>
</organism>
<dbReference type="GO" id="GO:0000981">
    <property type="term" value="F:DNA-binding transcription factor activity, RNA polymerase II-specific"/>
    <property type="evidence" value="ECO:0007669"/>
    <property type="project" value="TreeGrafter"/>
</dbReference>
<feature type="domain" description="C2H2-type" evidence="12">
    <location>
        <begin position="834"/>
        <end position="861"/>
    </location>
</feature>
<keyword evidence="3" id="KW-0677">Repeat</keyword>
<feature type="domain" description="C2H2-type" evidence="12">
    <location>
        <begin position="359"/>
        <end position="382"/>
    </location>
</feature>
<feature type="domain" description="C2H2-type" evidence="12">
    <location>
        <begin position="433"/>
        <end position="461"/>
    </location>
</feature>
<dbReference type="GO" id="GO:0000978">
    <property type="term" value="F:RNA polymerase II cis-regulatory region sequence-specific DNA binding"/>
    <property type="evidence" value="ECO:0007669"/>
    <property type="project" value="TreeGrafter"/>
</dbReference>
<dbReference type="PANTHER" id="PTHR24384:SF189">
    <property type="entry name" value="C2H2-TYPE DOMAIN-CONTAINING PROTEIN-RELATED"/>
    <property type="match status" value="1"/>
</dbReference>
<name>A0A9D4C3I4_DREPO</name>
<comment type="subcellular location">
    <subcellularLocation>
        <location evidence="1">Nucleus</location>
    </subcellularLocation>
</comment>
<keyword evidence="5" id="KW-0862">Zinc</keyword>
<keyword evidence="8" id="KW-0804">Transcription</keyword>
<dbReference type="InterPro" id="IPR050752">
    <property type="entry name" value="C2H2-ZF_domain"/>
</dbReference>
<dbReference type="PROSITE" id="PS00028">
    <property type="entry name" value="ZINC_FINGER_C2H2_1"/>
    <property type="match status" value="13"/>
</dbReference>
<feature type="domain" description="C2H2-type" evidence="12">
    <location>
        <begin position="621"/>
        <end position="648"/>
    </location>
</feature>
<evidence type="ECO:0000256" key="8">
    <source>
        <dbReference type="ARBA" id="ARBA00023163"/>
    </source>
</evidence>
<dbReference type="SUPFAM" id="SSF57667">
    <property type="entry name" value="beta-beta-alpha zinc fingers"/>
    <property type="match status" value="6"/>
</dbReference>
<dbReference type="GO" id="GO:0005634">
    <property type="term" value="C:nucleus"/>
    <property type="evidence" value="ECO:0007669"/>
    <property type="project" value="UniProtKB-SubCell"/>
</dbReference>
<gene>
    <name evidence="13" type="ORF">DPMN_059121</name>
</gene>
<dbReference type="PANTHER" id="PTHR24384">
    <property type="entry name" value="FINGER PUTATIVE TRANSCRIPTION FACTOR FAMILY-RELATED"/>
    <property type="match status" value="1"/>
</dbReference>
<reference evidence="13" key="2">
    <citation type="submission" date="2020-11" db="EMBL/GenBank/DDBJ databases">
        <authorList>
            <person name="McCartney M.A."/>
            <person name="Auch B."/>
            <person name="Kono T."/>
            <person name="Mallez S."/>
            <person name="Becker A."/>
            <person name="Gohl D.M."/>
            <person name="Silverstein K.A.T."/>
            <person name="Koren S."/>
            <person name="Bechman K.B."/>
            <person name="Herman A."/>
            <person name="Abrahante J.E."/>
            <person name="Garbe J."/>
        </authorList>
    </citation>
    <scope>NUCLEOTIDE SEQUENCE</scope>
    <source>
        <strain evidence="13">Duluth1</strain>
        <tissue evidence="13">Whole animal</tissue>
    </source>
</reference>
<keyword evidence="6" id="KW-0805">Transcription regulation</keyword>
<evidence type="ECO:0000256" key="3">
    <source>
        <dbReference type="ARBA" id="ARBA00022737"/>
    </source>
</evidence>
<evidence type="ECO:0000313" key="14">
    <source>
        <dbReference type="Proteomes" id="UP000828390"/>
    </source>
</evidence>
<feature type="domain" description="C2H2-type" evidence="12">
    <location>
        <begin position="649"/>
        <end position="676"/>
    </location>
</feature>
<evidence type="ECO:0000256" key="2">
    <source>
        <dbReference type="ARBA" id="ARBA00022723"/>
    </source>
</evidence>
<dbReference type="Gene3D" id="3.30.160.60">
    <property type="entry name" value="Classic Zinc Finger"/>
    <property type="match status" value="8"/>
</dbReference>
<comment type="caution">
    <text evidence="13">The sequence shown here is derived from an EMBL/GenBank/DDBJ whole genome shotgun (WGS) entry which is preliminary data.</text>
</comment>
<dbReference type="InterPro" id="IPR013087">
    <property type="entry name" value="Znf_C2H2_type"/>
</dbReference>